<organism evidence="1">
    <name type="scientific">Magallana gigas</name>
    <name type="common">Pacific oyster</name>
    <name type="synonym">Crassostrea gigas</name>
    <dbReference type="NCBI Taxonomy" id="29159"/>
    <lineage>
        <taxon>Eukaryota</taxon>
        <taxon>Metazoa</taxon>
        <taxon>Spiralia</taxon>
        <taxon>Lophotrochozoa</taxon>
        <taxon>Mollusca</taxon>
        <taxon>Bivalvia</taxon>
        <taxon>Autobranchia</taxon>
        <taxon>Pteriomorphia</taxon>
        <taxon>Ostreida</taxon>
        <taxon>Ostreoidea</taxon>
        <taxon>Ostreidae</taxon>
        <taxon>Magallana</taxon>
    </lineage>
</organism>
<dbReference type="InterPro" id="IPR016187">
    <property type="entry name" value="CTDL_fold"/>
</dbReference>
<gene>
    <name evidence="1" type="ORF">CGI_10028594</name>
</gene>
<proteinExistence type="predicted"/>
<sequence>MAPSLNSVLSEAIQLYFGKTILYSNVLPDQGLNSTQGQLSSIKCAKLCADQKYCQTIFYKPMTNMCSLYKYPLLKYTPTSSEPGIEVYELEVGTPVGITVGLDNSAGWKWTNGEPLSISHPNVVNGINNYDMAMDPCESNYCGILSVYSTSDMTLYDNCCNNLASFFVCTMPYQQ</sequence>
<dbReference type="EMBL" id="JH816363">
    <property type="protein sequence ID" value="EKC40878.1"/>
    <property type="molecule type" value="Genomic_DNA"/>
</dbReference>
<dbReference type="HOGENOM" id="CLU_1534043_0_0_1"/>
<reference evidence="1" key="1">
    <citation type="journal article" date="2012" name="Nature">
        <title>The oyster genome reveals stress adaptation and complexity of shell formation.</title>
        <authorList>
            <person name="Zhang G."/>
            <person name="Fang X."/>
            <person name="Guo X."/>
            <person name="Li L."/>
            <person name="Luo R."/>
            <person name="Xu F."/>
            <person name="Yang P."/>
            <person name="Zhang L."/>
            <person name="Wang X."/>
            <person name="Qi H."/>
            <person name="Xiong Z."/>
            <person name="Que H."/>
            <person name="Xie Y."/>
            <person name="Holland P.W."/>
            <person name="Paps J."/>
            <person name="Zhu Y."/>
            <person name="Wu F."/>
            <person name="Chen Y."/>
            <person name="Wang J."/>
            <person name="Peng C."/>
            <person name="Meng J."/>
            <person name="Yang L."/>
            <person name="Liu J."/>
            <person name="Wen B."/>
            <person name="Zhang N."/>
            <person name="Huang Z."/>
            <person name="Zhu Q."/>
            <person name="Feng Y."/>
            <person name="Mount A."/>
            <person name="Hedgecock D."/>
            <person name="Xu Z."/>
            <person name="Liu Y."/>
            <person name="Domazet-Loso T."/>
            <person name="Du Y."/>
            <person name="Sun X."/>
            <person name="Zhang S."/>
            <person name="Liu B."/>
            <person name="Cheng P."/>
            <person name="Jiang X."/>
            <person name="Li J."/>
            <person name="Fan D."/>
            <person name="Wang W."/>
            <person name="Fu W."/>
            <person name="Wang T."/>
            <person name="Wang B."/>
            <person name="Zhang J."/>
            <person name="Peng Z."/>
            <person name="Li Y."/>
            <person name="Li N."/>
            <person name="Wang J."/>
            <person name="Chen M."/>
            <person name="He Y."/>
            <person name="Tan F."/>
            <person name="Song X."/>
            <person name="Zheng Q."/>
            <person name="Huang R."/>
            <person name="Yang H."/>
            <person name="Du X."/>
            <person name="Chen L."/>
            <person name="Yang M."/>
            <person name="Gaffney P.M."/>
            <person name="Wang S."/>
            <person name="Luo L."/>
            <person name="She Z."/>
            <person name="Ming Y."/>
            <person name="Huang W."/>
            <person name="Zhang S."/>
            <person name="Huang B."/>
            <person name="Zhang Y."/>
            <person name="Qu T."/>
            <person name="Ni P."/>
            <person name="Miao G."/>
            <person name="Wang J."/>
            <person name="Wang Q."/>
            <person name="Steinberg C.E."/>
            <person name="Wang H."/>
            <person name="Li N."/>
            <person name="Qian L."/>
            <person name="Zhang G."/>
            <person name="Li Y."/>
            <person name="Yang H."/>
            <person name="Liu X."/>
            <person name="Wang J."/>
            <person name="Yin Y."/>
            <person name="Wang J."/>
        </authorList>
    </citation>
    <scope>NUCLEOTIDE SEQUENCE [LARGE SCALE GENOMIC DNA]</scope>
    <source>
        <strain evidence="1">05x7-T-G4-1.051#20</strain>
    </source>
</reference>
<accession>K1R549</accession>
<dbReference type="AlphaFoldDB" id="K1R549"/>
<name>K1R549_MAGGI</name>
<evidence type="ECO:0000313" key="1">
    <source>
        <dbReference type="EMBL" id="EKC40878.1"/>
    </source>
</evidence>
<dbReference type="InParanoid" id="K1R549"/>
<protein>
    <submittedName>
        <fullName evidence="1">Uncharacterized protein</fullName>
    </submittedName>
</protein>
<dbReference type="SUPFAM" id="SSF56436">
    <property type="entry name" value="C-type lectin-like"/>
    <property type="match status" value="1"/>
</dbReference>